<keyword evidence="8" id="KW-1185">Reference proteome</keyword>
<dbReference type="Pfam" id="PF00957">
    <property type="entry name" value="Synaptobrevin"/>
    <property type="match status" value="1"/>
</dbReference>
<dbReference type="InterPro" id="IPR042855">
    <property type="entry name" value="V_SNARE_CC"/>
</dbReference>
<evidence type="ECO:0000313" key="8">
    <source>
        <dbReference type="Proteomes" id="UP001469553"/>
    </source>
</evidence>
<comment type="caution">
    <text evidence="7">The sequence shown here is derived from an EMBL/GenBank/DDBJ whole genome shotgun (WGS) entry which is preliminary data.</text>
</comment>
<accession>A0ABV1A4L3</accession>
<organism evidence="7 8">
    <name type="scientific">Ameca splendens</name>
    <dbReference type="NCBI Taxonomy" id="208324"/>
    <lineage>
        <taxon>Eukaryota</taxon>
        <taxon>Metazoa</taxon>
        <taxon>Chordata</taxon>
        <taxon>Craniata</taxon>
        <taxon>Vertebrata</taxon>
        <taxon>Euteleostomi</taxon>
        <taxon>Actinopterygii</taxon>
        <taxon>Neopterygii</taxon>
        <taxon>Teleostei</taxon>
        <taxon>Neoteleostei</taxon>
        <taxon>Acanthomorphata</taxon>
        <taxon>Ovalentaria</taxon>
        <taxon>Atherinomorphae</taxon>
        <taxon>Cyprinodontiformes</taxon>
        <taxon>Goodeidae</taxon>
        <taxon>Ameca</taxon>
    </lineage>
</organism>
<keyword evidence="5" id="KW-0812">Transmembrane</keyword>
<proteinExistence type="inferred from homology"/>
<name>A0ABV1A4L3_9TELE</name>
<comment type="subcellular location">
    <subcellularLocation>
        <location evidence="2">Endomembrane system</location>
        <topology evidence="2">Single-pass type IV membrane protein</topology>
    </subcellularLocation>
</comment>
<keyword evidence="5" id="KW-1133">Transmembrane helix</keyword>
<dbReference type="Gene3D" id="1.20.5.110">
    <property type="match status" value="1"/>
</dbReference>
<dbReference type="InterPro" id="IPR001388">
    <property type="entry name" value="Synaptobrevin-like"/>
</dbReference>
<comment type="similarity">
    <text evidence="1">Belongs to the synaptobrevin family.</text>
</comment>
<evidence type="ECO:0000256" key="2">
    <source>
        <dbReference type="ARBA" id="ARBA00046280"/>
    </source>
</evidence>
<feature type="transmembrane region" description="Helical" evidence="5">
    <location>
        <begin position="73"/>
        <end position="95"/>
    </location>
</feature>
<evidence type="ECO:0000259" key="6">
    <source>
        <dbReference type="PROSITE" id="PS50892"/>
    </source>
</evidence>
<dbReference type="EMBL" id="JAHRIP010084739">
    <property type="protein sequence ID" value="MEQ2313498.1"/>
    <property type="molecule type" value="Genomic_DNA"/>
</dbReference>
<dbReference type="PROSITE" id="PS50892">
    <property type="entry name" value="V_SNARE"/>
    <property type="match status" value="1"/>
</dbReference>
<dbReference type="InterPro" id="IPR016444">
    <property type="entry name" value="Synaptobrevin/VAMP"/>
</dbReference>
<dbReference type="SUPFAM" id="SSF58038">
    <property type="entry name" value="SNARE fusion complex"/>
    <property type="match status" value="1"/>
</dbReference>
<feature type="coiled-coil region" evidence="4">
    <location>
        <begin position="1"/>
        <end position="63"/>
    </location>
</feature>
<reference evidence="7 8" key="1">
    <citation type="submission" date="2021-06" db="EMBL/GenBank/DDBJ databases">
        <authorList>
            <person name="Palmer J.M."/>
        </authorList>
    </citation>
    <scope>NUCLEOTIDE SEQUENCE [LARGE SCALE GENOMIC DNA]</scope>
    <source>
        <strain evidence="7 8">AS_MEX2019</strain>
        <tissue evidence="7">Muscle</tissue>
    </source>
</reference>
<evidence type="ECO:0000256" key="1">
    <source>
        <dbReference type="ARBA" id="ARBA00008025"/>
    </source>
</evidence>
<dbReference type="Proteomes" id="UP001469553">
    <property type="component" value="Unassembled WGS sequence"/>
</dbReference>
<evidence type="ECO:0000256" key="3">
    <source>
        <dbReference type="PROSITE-ProRule" id="PRU00290"/>
    </source>
</evidence>
<keyword evidence="3 4" id="KW-0175">Coiled coil</keyword>
<evidence type="ECO:0000256" key="5">
    <source>
        <dbReference type="SAM" id="Phobius"/>
    </source>
</evidence>
<feature type="domain" description="V-SNARE coiled-coil homology" evidence="6">
    <location>
        <begin position="7"/>
        <end position="67"/>
    </location>
</feature>
<evidence type="ECO:0000313" key="7">
    <source>
        <dbReference type="EMBL" id="MEQ2313498.1"/>
    </source>
</evidence>
<sequence>MEDGKSRLQQAQEEVEEVKVIMLDNMCKANERSGKLEDLEEQAEDLLEKGKVFEKTADKLKQQKEGTNKKMKFVFIGIGVVAGLIILGLIIFAIVG</sequence>
<protein>
    <recommendedName>
        <fullName evidence="6">V-SNARE coiled-coil homology domain-containing protein</fullName>
    </recommendedName>
</protein>
<gene>
    <name evidence="7" type="ORF">AMECASPLE_002686</name>
</gene>
<dbReference type="PANTHER" id="PTHR45701">
    <property type="entry name" value="SYNAPTOBREVIN FAMILY MEMBER"/>
    <property type="match status" value="1"/>
</dbReference>
<dbReference type="PRINTS" id="PR00219">
    <property type="entry name" value="SYNAPTOBREVN"/>
</dbReference>
<evidence type="ECO:0000256" key="4">
    <source>
        <dbReference type="SAM" id="Coils"/>
    </source>
</evidence>
<keyword evidence="5" id="KW-0472">Membrane</keyword>